<protein>
    <recommendedName>
        <fullName evidence="4">DUF3298 domain-containing protein</fullName>
    </recommendedName>
</protein>
<gene>
    <name evidence="2" type="ORF">FYJ76_08725</name>
</gene>
<evidence type="ECO:0008006" key="4">
    <source>
        <dbReference type="Google" id="ProtNLM"/>
    </source>
</evidence>
<name>A0A6I2U9D8_9FIRM</name>
<feature type="signal peptide" evidence="1">
    <location>
        <begin position="1"/>
        <end position="35"/>
    </location>
</feature>
<dbReference type="RefSeq" id="WP_055080962.1">
    <property type="nucleotide sequence ID" value="NZ_JBKWPM010000012.1"/>
</dbReference>
<keyword evidence="1" id="KW-0732">Signal</keyword>
<dbReference type="AlphaFoldDB" id="A0A6I2U9D8"/>
<feature type="chain" id="PRO_5038852869" description="DUF3298 domain-containing protein" evidence="1">
    <location>
        <begin position="36"/>
        <end position="368"/>
    </location>
</feature>
<evidence type="ECO:0000256" key="1">
    <source>
        <dbReference type="SAM" id="SignalP"/>
    </source>
</evidence>
<evidence type="ECO:0000313" key="2">
    <source>
        <dbReference type="EMBL" id="MST92020.1"/>
    </source>
</evidence>
<dbReference type="Proteomes" id="UP000431913">
    <property type="component" value="Unassembled WGS sequence"/>
</dbReference>
<evidence type="ECO:0000313" key="3">
    <source>
        <dbReference type="Proteomes" id="UP000431913"/>
    </source>
</evidence>
<reference evidence="2 3" key="1">
    <citation type="submission" date="2019-08" db="EMBL/GenBank/DDBJ databases">
        <title>In-depth cultivation of the pig gut microbiome towards novel bacterial diversity and tailored functional studies.</title>
        <authorList>
            <person name="Wylensek D."/>
            <person name="Hitch T.C.A."/>
            <person name="Clavel T."/>
        </authorList>
    </citation>
    <scope>NUCLEOTIDE SEQUENCE [LARGE SCALE GENOMIC DNA]</scope>
    <source>
        <strain evidence="2 3">WCA3-601-WT-6J</strain>
    </source>
</reference>
<accession>A0A6I2U9D8</accession>
<proteinExistence type="predicted"/>
<dbReference type="PROSITE" id="PS51257">
    <property type="entry name" value="PROKAR_LIPOPROTEIN"/>
    <property type="match status" value="1"/>
</dbReference>
<comment type="caution">
    <text evidence="2">The sequence shown here is derived from an EMBL/GenBank/DDBJ whole genome shotgun (WGS) entry which is preliminary data.</text>
</comment>
<organism evidence="2 3">
    <name type="scientific">Ruthenibacterium lactatiformans</name>
    <dbReference type="NCBI Taxonomy" id="1550024"/>
    <lineage>
        <taxon>Bacteria</taxon>
        <taxon>Bacillati</taxon>
        <taxon>Bacillota</taxon>
        <taxon>Clostridia</taxon>
        <taxon>Eubacteriales</taxon>
        <taxon>Oscillospiraceae</taxon>
        <taxon>Ruthenibacterium</taxon>
    </lineage>
</organism>
<sequence>MKKSNRTVRKMRSAWTGFTTACLAAALTMSALVSCAPQESRPVVTSDDLTPPSAAQEAIAQDIGGGKNYAYLWEAEQTETVVEEWIKTHEQIVDTLRGLIAQGEDTVKEAGFVSVEAAQTELEYWQAVLEREPEQLRQSLREEAALAPVVSAQEAANIAGVAFETMYGLDLSQKTLRLNCYQSDSNMEYHIAGGGVMRTVWGVELPEEPDGVLFSTNAISCTLDATTGEFIAVDYTLGSEEIAAMQATAVPACFIQRADPDAAGSYGYWDETEASYAGTVEKLKQQAKEQLSGSALVGGAAVTEVRAELEGKIEESGENHISLWVDCDSGKTYQLYRGYYLQPYVNYDFGGYPLRAYRITNDTYLKGE</sequence>
<dbReference type="EMBL" id="VUNJ01000007">
    <property type="protein sequence ID" value="MST92020.1"/>
    <property type="molecule type" value="Genomic_DNA"/>
</dbReference>